<feature type="signal peptide" evidence="1">
    <location>
        <begin position="1"/>
        <end position="23"/>
    </location>
</feature>
<gene>
    <name evidence="2" type="ORF">IscW_ISCW019545</name>
</gene>
<evidence type="ECO:0000313" key="2">
    <source>
        <dbReference type="EMBL" id="EEC11020.1"/>
    </source>
</evidence>
<reference evidence="3" key="2">
    <citation type="submission" date="2020-05" db="UniProtKB">
        <authorList>
            <consortium name="EnsemblMetazoa"/>
        </authorList>
    </citation>
    <scope>IDENTIFICATION</scope>
    <source>
        <strain evidence="3">wikel</strain>
    </source>
</reference>
<feature type="chain" id="PRO_5014568159" evidence="1">
    <location>
        <begin position="24"/>
        <end position="68"/>
    </location>
</feature>
<dbReference type="HOGENOM" id="CLU_2796809_0_0_1"/>
<dbReference type="EMBL" id="ABJB010093140">
    <property type="status" value="NOT_ANNOTATED_CDS"/>
    <property type="molecule type" value="Genomic_DNA"/>
</dbReference>
<proteinExistence type="predicted"/>
<evidence type="ECO:0000256" key="1">
    <source>
        <dbReference type="SAM" id="SignalP"/>
    </source>
</evidence>
<sequence length="68" mass="7225">MNSAAKILVILFVVVIIVNDVSGYGKPVSRRFIKGEAVASGRSEMALNGQAARAVSVEDTDVEIFDTV</sequence>
<dbReference type="InParanoid" id="B7PWP8"/>
<accession>B7PWP8</accession>
<dbReference type="PaxDb" id="6945-B7PWP8"/>
<name>B7PWP8_IXOSC</name>
<dbReference type="Proteomes" id="UP000001555">
    <property type="component" value="Unassembled WGS sequence"/>
</dbReference>
<dbReference type="AlphaFoldDB" id="B7PWP8"/>
<evidence type="ECO:0000313" key="4">
    <source>
        <dbReference type="Proteomes" id="UP000001555"/>
    </source>
</evidence>
<dbReference type="EMBL" id="DS809732">
    <property type="protein sequence ID" value="EEC11020.1"/>
    <property type="molecule type" value="Genomic_DNA"/>
</dbReference>
<evidence type="ECO:0000313" key="3">
    <source>
        <dbReference type="EnsemblMetazoa" id="ISCW019545-PA"/>
    </source>
</evidence>
<keyword evidence="4" id="KW-1185">Reference proteome</keyword>
<dbReference type="VEuPathDB" id="VectorBase:ISCW019545"/>
<keyword evidence="1" id="KW-0732">Signal</keyword>
<reference evidence="2 4" key="1">
    <citation type="submission" date="2008-03" db="EMBL/GenBank/DDBJ databases">
        <title>Annotation of Ixodes scapularis.</title>
        <authorList>
            <consortium name="Ixodes scapularis Genome Project Consortium"/>
            <person name="Caler E."/>
            <person name="Hannick L.I."/>
            <person name="Bidwell S."/>
            <person name="Joardar V."/>
            <person name="Thiagarajan M."/>
            <person name="Amedeo P."/>
            <person name="Galinsky K.J."/>
            <person name="Schobel S."/>
            <person name="Inman J."/>
            <person name="Hostetler J."/>
            <person name="Miller J."/>
            <person name="Hammond M."/>
            <person name="Megy K."/>
            <person name="Lawson D."/>
            <person name="Kodira C."/>
            <person name="Sutton G."/>
            <person name="Meyer J."/>
            <person name="Hill C.A."/>
            <person name="Birren B."/>
            <person name="Nene V."/>
            <person name="Collins F."/>
            <person name="Alarcon-Chaidez F."/>
            <person name="Wikel S."/>
            <person name="Strausberg R."/>
        </authorList>
    </citation>
    <scope>NUCLEOTIDE SEQUENCE [LARGE SCALE GENOMIC DNA]</scope>
    <source>
        <strain evidence="4">Wikel</strain>
        <strain evidence="2">Wikel colony</strain>
    </source>
</reference>
<dbReference type="EnsemblMetazoa" id="ISCW019545-RA">
    <property type="protein sequence ID" value="ISCW019545-PA"/>
    <property type="gene ID" value="ISCW019545"/>
</dbReference>
<protein>
    <submittedName>
        <fullName evidence="2 3">Uncharacterized protein</fullName>
    </submittedName>
</protein>
<organism>
    <name type="scientific">Ixodes scapularis</name>
    <name type="common">Black-legged tick</name>
    <name type="synonym">Deer tick</name>
    <dbReference type="NCBI Taxonomy" id="6945"/>
    <lineage>
        <taxon>Eukaryota</taxon>
        <taxon>Metazoa</taxon>
        <taxon>Ecdysozoa</taxon>
        <taxon>Arthropoda</taxon>
        <taxon>Chelicerata</taxon>
        <taxon>Arachnida</taxon>
        <taxon>Acari</taxon>
        <taxon>Parasitiformes</taxon>
        <taxon>Ixodida</taxon>
        <taxon>Ixodoidea</taxon>
        <taxon>Ixodidae</taxon>
        <taxon>Ixodinae</taxon>
        <taxon>Ixodes</taxon>
    </lineage>
</organism>
<dbReference type="VEuPathDB" id="VectorBase:ISCI019545"/>